<comment type="caution">
    <text evidence="4">The sequence shown here is derived from an EMBL/GenBank/DDBJ whole genome shotgun (WGS) entry which is preliminary data.</text>
</comment>
<evidence type="ECO:0000313" key="4">
    <source>
        <dbReference type="EMBL" id="THU69054.1"/>
    </source>
</evidence>
<keyword evidence="2" id="KW-0804">Transcription</keyword>
<evidence type="ECO:0000256" key="3">
    <source>
        <dbReference type="ARBA" id="ARBA00022946"/>
    </source>
</evidence>
<dbReference type="InterPro" id="IPR003690">
    <property type="entry name" value="MTERF"/>
</dbReference>
<organism evidence="4 5">
    <name type="scientific">Musa balbisiana</name>
    <name type="common">Banana</name>
    <dbReference type="NCBI Taxonomy" id="52838"/>
    <lineage>
        <taxon>Eukaryota</taxon>
        <taxon>Viridiplantae</taxon>
        <taxon>Streptophyta</taxon>
        <taxon>Embryophyta</taxon>
        <taxon>Tracheophyta</taxon>
        <taxon>Spermatophyta</taxon>
        <taxon>Magnoliopsida</taxon>
        <taxon>Liliopsida</taxon>
        <taxon>Zingiberales</taxon>
        <taxon>Musaceae</taxon>
        <taxon>Musa</taxon>
    </lineage>
</organism>
<keyword evidence="2" id="KW-0806">Transcription termination</keyword>
<dbReference type="EMBL" id="PYDT01000002">
    <property type="protein sequence ID" value="THU69054.1"/>
    <property type="molecule type" value="Genomic_DNA"/>
</dbReference>
<dbReference type="AlphaFoldDB" id="A0A4S8K2R5"/>
<evidence type="ECO:0000313" key="5">
    <source>
        <dbReference type="Proteomes" id="UP000317650"/>
    </source>
</evidence>
<comment type="similarity">
    <text evidence="1">Belongs to the mTERF family.</text>
</comment>
<name>A0A4S8K2R5_MUSBA</name>
<dbReference type="Gene3D" id="1.25.70.10">
    <property type="entry name" value="Transcription termination factor 3, mitochondrial"/>
    <property type="match status" value="1"/>
</dbReference>
<dbReference type="Proteomes" id="UP000317650">
    <property type="component" value="Chromosome 8"/>
</dbReference>
<dbReference type="GO" id="GO:0003676">
    <property type="term" value="F:nucleic acid binding"/>
    <property type="evidence" value="ECO:0007669"/>
    <property type="project" value="InterPro"/>
</dbReference>
<evidence type="ECO:0000256" key="2">
    <source>
        <dbReference type="ARBA" id="ARBA00022472"/>
    </source>
</evidence>
<dbReference type="GO" id="GO:0006353">
    <property type="term" value="P:DNA-templated transcription termination"/>
    <property type="evidence" value="ECO:0007669"/>
    <property type="project" value="UniProtKB-KW"/>
</dbReference>
<proteinExistence type="inferred from homology"/>
<gene>
    <name evidence="4" type="ORF">C4D60_Mb08t10320</name>
</gene>
<dbReference type="InterPro" id="IPR038538">
    <property type="entry name" value="MTERF_sf"/>
</dbReference>
<protein>
    <submittedName>
        <fullName evidence="4">Uncharacterized protein</fullName>
    </submittedName>
</protein>
<keyword evidence="5" id="KW-1185">Reference proteome</keyword>
<reference evidence="4 5" key="1">
    <citation type="journal article" date="2019" name="Nat. Plants">
        <title>Genome sequencing of Musa balbisiana reveals subgenome evolution and function divergence in polyploid bananas.</title>
        <authorList>
            <person name="Yao X."/>
        </authorList>
    </citation>
    <scope>NUCLEOTIDE SEQUENCE [LARGE SCALE GENOMIC DNA]</scope>
    <source>
        <strain evidence="5">cv. DH-PKW</strain>
        <tissue evidence="4">Leaves</tissue>
    </source>
</reference>
<dbReference type="PANTHER" id="PTHR13068:SF113">
    <property type="entry name" value="TRANSCRIPTION TERMINATION FACTOR MTEF18, MITOCHONDRIAL"/>
    <property type="match status" value="1"/>
</dbReference>
<dbReference type="STRING" id="52838.A0A4S8K2R5"/>
<dbReference type="PANTHER" id="PTHR13068">
    <property type="entry name" value="CGI-12 PROTEIN-RELATED"/>
    <property type="match status" value="1"/>
</dbReference>
<sequence length="210" mass="24407">MRAMNLHKWFLSRILDGNHHYLSSSWVSAASPDTELESEFLQGLERVKCGRKEQYVDNKLEFLLGIGLGQNKATVRCLLLIYSTSDQLQERFDCLLEMGIEYSMLCKRISMAPKLLHQSKEMLYEKVNFLCNDVGCSLDCLDSYPTFLCFDLENRIMPRYNMLKWLKEHGLLKKLFSPITVLARSEKSFMINLYSVHPAAPKQWLECFSS</sequence>
<keyword evidence="2" id="KW-0805">Transcription regulation</keyword>
<dbReference type="SMART" id="SM00733">
    <property type="entry name" value="Mterf"/>
    <property type="match status" value="3"/>
</dbReference>
<keyword evidence="3" id="KW-0809">Transit peptide</keyword>
<evidence type="ECO:0000256" key="1">
    <source>
        <dbReference type="ARBA" id="ARBA00007692"/>
    </source>
</evidence>
<accession>A0A4S8K2R5</accession>
<dbReference type="Pfam" id="PF02536">
    <property type="entry name" value="mTERF"/>
    <property type="match status" value="1"/>
</dbReference>